<dbReference type="Proteomes" id="UP000256486">
    <property type="component" value="Unassembled WGS sequence"/>
</dbReference>
<dbReference type="GO" id="GO:0006780">
    <property type="term" value="P:uroporphyrinogen III biosynthetic process"/>
    <property type="evidence" value="ECO:0007669"/>
    <property type="project" value="InterPro"/>
</dbReference>
<organism evidence="3 4">
    <name type="scientific">Subtercola boreus</name>
    <dbReference type="NCBI Taxonomy" id="120213"/>
    <lineage>
        <taxon>Bacteria</taxon>
        <taxon>Bacillati</taxon>
        <taxon>Actinomycetota</taxon>
        <taxon>Actinomycetes</taxon>
        <taxon>Micrococcales</taxon>
        <taxon>Microbacteriaceae</taxon>
        <taxon>Subtercola</taxon>
    </lineage>
</organism>
<keyword evidence="1" id="KW-0238">DNA-binding</keyword>
<gene>
    <name evidence="3" type="ORF">B7R54_17100</name>
</gene>
<dbReference type="SUPFAM" id="SSF46894">
    <property type="entry name" value="C-terminal effector domain of the bipartite response regulators"/>
    <property type="match status" value="1"/>
</dbReference>
<name>A0A3E0VPC2_9MICO</name>
<accession>A0A3E0VPC2</accession>
<evidence type="ECO:0000313" key="4">
    <source>
        <dbReference type="Proteomes" id="UP000256486"/>
    </source>
</evidence>
<dbReference type="InterPro" id="IPR036388">
    <property type="entry name" value="WH-like_DNA-bd_sf"/>
</dbReference>
<comment type="caution">
    <text evidence="3">The sequence shown here is derived from an EMBL/GenBank/DDBJ whole genome shotgun (WGS) entry which is preliminary data.</text>
</comment>
<dbReference type="GO" id="GO:0004852">
    <property type="term" value="F:uroporphyrinogen-III synthase activity"/>
    <property type="evidence" value="ECO:0007669"/>
    <property type="project" value="InterPro"/>
</dbReference>
<dbReference type="RefSeq" id="WP_116416758.1">
    <property type="nucleotide sequence ID" value="NZ_NBWZ01000001.1"/>
</dbReference>
<dbReference type="GO" id="GO:0006355">
    <property type="term" value="P:regulation of DNA-templated transcription"/>
    <property type="evidence" value="ECO:0007669"/>
    <property type="project" value="InterPro"/>
</dbReference>
<dbReference type="OrthoDB" id="213853at2"/>
<evidence type="ECO:0000256" key="1">
    <source>
        <dbReference type="ARBA" id="ARBA00023125"/>
    </source>
</evidence>
<sequence>MAEDSGRAEAGAAPAGAPATDAAPVGFRFDQLDGFRIGVTSDRRSEDLIDALKRRGATVLHAPTLKMADRVDDEPILADTRAMIAARPDVLLATTSYGIRRWFEVADADGLGDELLDALKDTTILVRGPKARGGIRAAGLNDTGMSDQETTASLVTKTLNDFSSPQTVAIQLHGYTDEHQLDRLRAAGHRVLTVAPYRWLSPDTTDPRVERLIEAIAGQQLDAVTFTSAPAVHALISTAEALGRLNEVAGGFRSAVLAAAVGPVTAEPLIALGIPVIQPQRFRLGALIKLVCDHLEQHRVTQLQTRHGLLELRGAVVLLDGTRSVLPPTSLALLRTLAAAGGDVVPRVSLAASTPTMLDDHALEVALSRLRQNLTQPALVETVIKRGYRLAI</sequence>
<dbReference type="SMART" id="SM00862">
    <property type="entry name" value="Trans_reg_C"/>
    <property type="match status" value="1"/>
</dbReference>
<keyword evidence="4" id="KW-1185">Reference proteome</keyword>
<dbReference type="InterPro" id="IPR039793">
    <property type="entry name" value="UROS/Hem4"/>
</dbReference>
<dbReference type="PANTHER" id="PTHR40082">
    <property type="entry name" value="BLR5956 PROTEIN"/>
    <property type="match status" value="1"/>
</dbReference>
<dbReference type="NCBIfam" id="NF005568">
    <property type="entry name" value="PRK07239.1"/>
    <property type="match status" value="1"/>
</dbReference>
<protein>
    <submittedName>
        <fullName evidence="3">Uroporphyrinogen-III synthase</fullName>
    </submittedName>
</protein>
<dbReference type="InterPro" id="IPR003754">
    <property type="entry name" value="4pyrrol_synth_uPrphyn_synth"/>
</dbReference>
<dbReference type="GO" id="GO:0003677">
    <property type="term" value="F:DNA binding"/>
    <property type="evidence" value="ECO:0007669"/>
    <property type="project" value="UniProtKB-KW"/>
</dbReference>
<dbReference type="AlphaFoldDB" id="A0A3E0VPC2"/>
<dbReference type="CDD" id="cd06578">
    <property type="entry name" value="HemD"/>
    <property type="match status" value="1"/>
</dbReference>
<reference evidence="3 4" key="1">
    <citation type="submission" date="2017-04" db="EMBL/GenBank/DDBJ databases">
        <title>Comparative genome analysis of Subtercola boreus.</title>
        <authorList>
            <person name="Cho Y.-J."/>
            <person name="Cho A."/>
            <person name="Kim O.-S."/>
            <person name="Lee J.-I."/>
        </authorList>
    </citation>
    <scope>NUCLEOTIDE SEQUENCE [LARGE SCALE GENOMIC DNA]</scope>
    <source>
        <strain evidence="3 4">K300</strain>
    </source>
</reference>
<dbReference type="Pfam" id="PF00486">
    <property type="entry name" value="Trans_reg_C"/>
    <property type="match status" value="1"/>
</dbReference>
<feature type="domain" description="OmpR/PhoB-type" evidence="2">
    <location>
        <begin position="321"/>
        <end position="390"/>
    </location>
</feature>
<dbReference type="Gene3D" id="3.40.50.10090">
    <property type="match status" value="2"/>
</dbReference>
<dbReference type="PANTHER" id="PTHR40082:SF1">
    <property type="entry name" value="BLR5956 PROTEIN"/>
    <property type="match status" value="1"/>
</dbReference>
<dbReference type="InterPro" id="IPR036108">
    <property type="entry name" value="4pyrrol_syn_uPrphyn_synt_sf"/>
</dbReference>
<dbReference type="Gene3D" id="1.10.10.10">
    <property type="entry name" value="Winged helix-like DNA-binding domain superfamily/Winged helix DNA-binding domain"/>
    <property type="match status" value="1"/>
</dbReference>
<dbReference type="InterPro" id="IPR001867">
    <property type="entry name" value="OmpR/PhoB-type_DNA-bd"/>
</dbReference>
<dbReference type="GO" id="GO:0000160">
    <property type="term" value="P:phosphorelay signal transduction system"/>
    <property type="evidence" value="ECO:0007669"/>
    <property type="project" value="InterPro"/>
</dbReference>
<proteinExistence type="predicted"/>
<dbReference type="InterPro" id="IPR016032">
    <property type="entry name" value="Sig_transdc_resp-reg_C-effctor"/>
</dbReference>
<evidence type="ECO:0000313" key="3">
    <source>
        <dbReference type="EMBL" id="RFA11360.1"/>
    </source>
</evidence>
<dbReference type="SUPFAM" id="SSF69618">
    <property type="entry name" value="HemD-like"/>
    <property type="match status" value="1"/>
</dbReference>
<dbReference type="EMBL" id="NBWZ01000001">
    <property type="protein sequence ID" value="RFA11360.1"/>
    <property type="molecule type" value="Genomic_DNA"/>
</dbReference>
<dbReference type="Pfam" id="PF02602">
    <property type="entry name" value="HEM4"/>
    <property type="match status" value="1"/>
</dbReference>
<evidence type="ECO:0000259" key="2">
    <source>
        <dbReference type="SMART" id="SM00862"/>
    </source>
</evidence>